<evidence type="ECO:0000256" key="1">
    <source>
        <dbReference type="SAM" id="MobiDB-lite"/>
    </source>
</evidence>
<feature type="domain" description="Retrotransposon gag" evidence="2">
    <location>
        <begin position="99"/>
        <end position="167"/>
    </location>
</feature>
<dbReference type="InterPro" id="IPR005162">
    <property type="entry name" value="Retrotrans_gag_dom"/>
</dbReference>
<feature type="domain" description="Retrotransposon Copia-like N-terminal" evidence="3">
    <location>
        <begin position="32"/>
        <end position="76"/>
    </location>
</feature>
<dbReference type="PANTHER" id="PTHR37610">
    <property type="entry name" value="CCHC-TYPE DOMAIN-CONTAINING PROTEIN"/>
    <property type="match status" value="1"/>
</dbReference>
<keyword evidence="5" id="KW-1185">Reference proteome</keyword>
<dbReference type="PANTHER" id="PTHR37610:SF86">
    <property type="entry name" value="RETROTRANSPOSON COPIA-LIKE N-TERMINAL DOMAIN-CONTAINING PROTEIN"/>
    <property type="match status" value="1"/>
</dbReference>
<evidence type="ECO:0000259" key="3">
    <source>
        <dbReference type="Pfam" id="PF14244"/>
    </source>
</evidence>
<evidence type="ECO:0000259" key="2">
    <source>
        <dbReference type="Pfam" id="PF03732"/>
    </source>
</evidence>
<dbReference type="Proteomes" id="UP001627284">
    <property type="component" value="Unassembled WGS sequence"/>
</dbReference>
<gene>
    <name evidence="4" type="ORF">AABB24_021577</name>
</gene>
<sequence>MGTNEVTDLSTTMGRNEITTLNHNHPLYLPASDAPGVVLVPIKLTGPKNYALWSRSMKLALRGKGKLGFIDESCVKTTYKGGLEEQWEKCNAIVLSWIASTVTSELLPGIIYVSNANRVWEDFQERFDRSNLTRIYHLWSEIAALKQGTDSVTSYYSKLRDLWAKLEVMIPSPGCTCADLASYMEHLRSPKLLQFLMGLNESFGHIRSSILARKPVVTVNEAYAVAAQEESQKVLGVLDKSRDPLTLLARKTQGNRPKPKKFVPPRTICDHCGFKGHLLVRYPPDFQSKRRGSDSFKSNFKPNAHFSKNNDDLTNNGKFTENQMLSSQYEDLGKKMN</sequence>
<dbReference type="Pfam" id="PF14244">
    <property type="entry name" value="Retrotran_gag_3"/>
    <property type="match status" value="1"/>
</dbReference>
<name>A0ABD2SVN1_9SOLN</name>
<evidence type="ECO:0008006" key="6">
    <source>
        <dbReference type="Google" id="ProtNLM"/>
    </source>
</evidence>
<dbReference type="Pfam" id="PF03732">
    <property type="entry name" value="Retrotrans_gag"/>
    <property type="match status" value="1"/>
</dbReference>
<feature type="region of interest" description="Disordered" evidence="1">
    <location>
        <begin position="286"/>
        <end position="337"/>
    </location>
</feature>
<reference evidence="4 5" key="1">
    <citation type="submission" date="2024-05" db="EMBL/GenBank/DDBJ databases">
        <title>De novo assembly of an allotetraploid wild potato.</title>
        <authorList>
            <person name="Hosaka A.J."/>
        </authorList>
    </citation>
    <scope>NUCLEOTIDE SEQUENCE [LARGE SCALE GENOMIC DNA]</scope>
    <source>
        <tissue evidence="4">Young leaves</tissue>
    </source>
</reference>
<protein>
    <recommendedName>
        <fullName evidence="6">Retrotransposon Copia-like N-terminal domain-containing protein</fullName>
    </recommendedName>
</protein>
<organism evidence="4 5">
    <name type="scientific">Solanum stoloniferum</name>
    <dbReference type="NCBI Taxonomy" id="62892"/>
    <lineage>
        <taxon>Eukaryota</taxon>
        <taxon>Viridiplantae</taxon>
        <taxon>Streptophyta</taxon>
        <taxon>Embryophyta</taxon>
        <taxon>Tracheophyta</taxon>
        <taxon>Spermatophyta</taxon>
        <taxon>Magnoliopsida</taxon>
        <taxon>eudicotyledons</taxon>
        <taxon>Gunneridae</taxon>
        <taxon>Pentapetalae</taxon>
        <taxon>asterids</taxon>
        <taxon>lamiids</taxon>
        <taxon>Solanales</taxon>
        <taxon>Solanaceae</taxon>
        <taxon>Solanoideae</taxon>
        <taxon>Solaneae</taxon>
        <taxon>Solanum</taxon>
    </lineage>
</organism>
<dbReference type="InterPro" id="IPR029472">
    <property type="entry name" value="Copia-like_N"/>
</dbReference>
<accession>A0ABD2SVN1</accession>
<dbReference type="AlphaFoldDB" id="A0ABD2SVN1"/>
<evidence type="ECO:0000313" key="4">
    <source>
        <dbReference type="EMBL" id="KAL3348013.1"/>
    </source>
</evidence>
<dbReference type="EMBL" id="JBJKTR010000013">
    <property type="protein sequence ID" value="KAL3348013.1"/>
    <property type="molecule type" value="Genomic_DNA"/>
</dbReference>
<comment type="caution">
    <text evidence="4">The sequence shown here is derived from an EMBL/GenBank/DDBJ whole genome shotgun (WGS) entry which is preliminary data.</text>
</comment>
<proteinExistence type="predicted"/>
<evidence type="ECO:0000313" key="5">
    <source>
        <dbReference type="Proteomes" id="UP001627284"/>
    </source>
</evidence>
<feature type="compositionally biased region" description="Polar residues" evidence="1">
    <location>
        <begin position="312"/>
        <end position="329"/>
    </location>
</feature>